<evidence type="ECO:0000256" key="1">
    <source>
        <dbReference type="ARBA" id="ARBA00004651"/>
    </source>
</evidence>
<feature type="transmembrane region" description="Helical" evidence="5">
    <location>
        <begin position="280"/>
        <end position="297"/>
    </location>
</feature>
<feature type="transmembrane region" description="Helical" evidence="5">
    <location>
        <begin position="106"/>
        <end position="127"/>
    </location>
</feature>
<dbReference type="RefSeq" id="WP_236866003.1">
    <property type="nucleotide sequence ID" value="NZ_BAABAZ010000006.1"/>
</dbReference>
<dbReference type="SUPFAM" id="SSF103473">
    <property type="entry name" value="MFS general substrate transporter"/>
    <property type="match status" value="1"/>
</dbReference>
<feature type="domain" description="Major facilitator superfamily (MFS) profile" evidence="6">
    <location>
        <begin position="214"/>
        <end position="411"/>
    </location>
</feature>
<evidence type="ECO:0000256" key="3">
    <source>
        <dbReference type="ARBA" id="ARBA00022989"/>
    </source>
</evidence>
<feature type="transmembrane region" description="Helical" evidence="5">
    <location>
        <begin position="366"/>
        <end position="387"/>
    </location>
</feature>
<feature type="transmembrane region" description="Helical" evidence="5">
    <location>
        <begin position="247"/>
        <end position="268"/>
    </location>
</feature>
<dbReference type="InterPro" id="IPR020846">
    <property type="entry name" value="MFS_dom"/>
</dbReference>
<dbReference type="Proteomes" id="UP001501586">
    <property type="component" value="Unassembled WGS sequence"/>
</dbReference>
<organism evidence="7 8">
    <name type="scientific">Brevibacterium daeguense</name>
    <dbReference type="NCBI Taxonomy" id="909936"/>
    <lineage>
        <taxon>Bacteria</taxon>
        <taxon>Bacillati</taxon>
        <taxon>Actinomycetota</taxon>
        <taxon>Actinomycetes</taxon>
        <taxon>Micrococcales</taxon>
        <taxon>Brevibacteriaceae</taxon>
        <taxon>Brevibacterium</taxon>
    </lineage>
</organism>
<evidence type="ECO:0000256" key="5">
    <source>
        <dbReference type="SAM" id="Phobius"/>
    </source>
</evidence>
<comment type="subcellular location">
    <subcellularLocation>
        <location evidence="1">Cell membrane</location>
        <topology evidence="1">Multi-pass membrane protein</topology>
    </subcellularLocation>
</comment>
<protein>
    <submittedName>
        <fullName evidence="7">MFS transporter</fullName>
    </submittedName>
</protein>
<dbReference type="EMBL" id="BAABAZ010000006">
    <property type="protein sequence ID" value="GAA4284331.1"/>
    <property type="molecule type" value="Genomic_DNA"/>
</dbReference>
<keyword evidence="3 5" id="KW-1133">Transmembrane helix</keyword>
<dbReference type="PROSITE" id="PS50850">
    <property type="entry name" value="MFS"/>
    <property type="match status" value="1"/>
</dbReference>
<dbReference type="Pfam" id="PF07690">
    <property type="entry name" value="MFS_1"/>
    <property type="match status" value="2"/>
</dbReference>
<accession>A0ABP8EK19</accession>
<name>A0ABP8EK19_9MICO</name>
<feature type="transmembrane region" description="Helical" evidence="5">
    <location>
        <begin position="303"/>
        <end position="325"/>
    </location>
</feature>
<evidence type="ECO:0000259" key="6">
    <source>
        <dbReference type="PROSITE" id="PS50850"/>
    </source>
</evidence>
<feature type="transmembrane region" description="Helical" evidence="5">
    <location>
        <begin position="172"/>
        <end position="189"/>
    </location>
</feature>
<evidence type="ECO:0000256" key="4">
    <source>
        <dbReference type="ARBA" id="ARBA00023136"/>
    </source>
</evidence>
<evidence type="ECO:0000313" key="8">
    <source>
        <dbReference type="Proteomes" id="UP001501586"/>
    </source>
</evidence>
<feature type="transmembrane region" description="Helical" evidence="5">
    <location>
        <begin position="148"/>
        <end position="166"/>
    </location>
</feature>
<evidence type="ECO:0000256" key="2">
    <source>
        <dbReference type="ARBA" id="ARBA00022692"/>
    </source>
</evidence>
<feature type="transmembrane region" description="Helical" evidence="5">
    <location>
        <begin position="46"/>
        <end position="67"/>
    </location>
</feature>
<proteinExistence type="predicted"/>
<feature type="transmembrane region" description="Helical" evidence="5">
    <location>
        <begin position="20"/>
        <end position="40"/>
    </location>
</feature>
<feature type="transmembrane region" description="Helical" evidence="5">
    <location>
        <begin position="209"/>
        <end position="227"/>
    </location>
</feature>
<dbReference type="PANTHER" id="PTHR23542">
    <property type="match status" value="1"/>
</dbReference>
<dbReference type="Gene3D" id="1.20.1250.20">
    <property type="entry name" value="MFS general substrate transporter like domains"/>
    <property type="match status" value="2"/>
</dbReference>
<gene>
    <name evidence="7" type="ORF">GCM10022261_18620</name>
</gene>
<comment type="caution">
    <text evidence="7">The sequence shown here is derived from an EMBL/GenBank/DDBJ whole genome shotgun (WGS) entry which is preliminary data.</text>
</comment>
<dbReference type="InterPro" id="IPR036259">
    <property type="entry name" value="MFS_trans_sf"/>
</dbReference>
<dbReference type="PANTHER" id="PTHR23542:SF1">
    <property type="entry name" value="MAJOR FACILITATOR SUPERFAMILY (MFS) PROFILE DOMAIN-CONTAINING PROTEIN"/>
    <property type="match status" value="1"/>
</dbReference>
<feature type="transmembrane region" description="Helical" evidence="5">
    <location>
        <begin position="79"/>
        <end position="100"/>
    </location>
</feature>
<reference evidence="8" key="1">
    <citation type="journal article" date="2019" name="Int. J. Syst. Evol. Microbiol.">
        <title>The Global Catalogue of Microorganisms (GCM) 10K type strain sequencing project: providing services to taxonomists for standard genome sequencing and annotation.</title>
        <authorList>
            <consortium name="The Broad Institute Genomics Platform"/>
            <consortium name="The Broad Institute Genome Sequencing Center for Infectious Disease"/>
            <person name="Wu L."/>
            <person name="Ma J."/>
        </authorList>
    </citation>
    <scope>NUCLEOTIDE SEQUENCE [LARGE SCALE GENOMIC DNA]</scope>
    <source>
        <strain evidence="8">JCM 17458</strain>
    </source>
</reference>
<evidence type="ECO:0000313" key="7">
    <source>
        <dbReference type="EMBL" id="GAA4284331.1"/>
    </source>
</evidence>
<keyword evidence="2 5" id="KW-0812">Transmembrane</keyword>
<keyword evidence="8" id="KW-1185">Reference proteome</keyword>
<keyword evidence="4 5" id="KW-0472">Membrane</keyword>
<dbReference type="InterPro" id="IPR011701">
    <property type="entry name" value="MFS"/>
</dbReference>
<feature type="transmembrane region" description="Helical" evidence="5">
    <location>
        <begin position="337"/>
        <end position="360"/>
    </location>
</feature>
<sequence>MLRNYQEIFALPGALRFSLAGLIARFPIAVLGLGIVLFIQGVSGSYGIAGIVTATFMVAQAVTNPFIARLVDRFGQARVMIPVVIVHLLALTGLLVTVYADWWFGLVFAFAALAGATVGSLGSLVRARWNAVTTTTRQLDTAFSWEAVADEILFVSGPVLVTALATAVFPPAGILFSMATTTIGSVLFYSQRSTEPVPHRSTGSDRGKVLTNLGIFIVVVAQVLLGINFGALDVIAVAFAEEQGRKALAGLLLSAFAAGSLLAGAIYGARTWKSRVHHRFTVLLVLLAASTWLLFLGRDMVSFAIVMFLVGLTIAPTLIAASSVIKELAPPQRLTEALAWISTSLGFGVAIGSALSGIVIDAAGARAAVIVMVAASTASALVAVIFIRAMDPQVSSHTARAGRTVIDTSDQ</sequence>